<evidence type="ECO:0000313" key="3">
    <source>
        <dbReference type="EMBL" id="GAA4304601.1"/>
    </source>
</evidence>
<feature type="chain" id="PRO_5046342269" description="D-apionate lactonase C-terminal domain-containing protein" evidence="1">
    <location>
        <begin position="30"/>
        <end position="495"/>
    </location>
</feature>
<dbReference type="SUPFAM" id="SSF51445">
    <property type="entry name" value="(Trans)glycosidases"/>
    <property type="match status" value="1"/>
</dbReference>
<keyword evidence="1" id="KW-0732">Signal</keyword>
<evidence type="ECO:0000256" key="1">
    <source>
        <dbReference type="SAM" id="SignalP"/>
    </source>
</evidence>
<reference evidence="4" key="1">
    <citation type="journal article" date="2019" name="Int. J. Syst. Evol. Microbiol.">
        <title>The Global Catalogue of Microorganisms (GCM) 10K type strain sequencing project: providing services to taxonomists for standard genome sequencing and annotation.</title>
        <authorList>
            <consortium name="The Broad Institute Genomics Platform"/>
            <consortium name="The Broad Institute Genome Sequencing Center for Infectious Disease"/>
            <person name="Wu L."/>
            <person name="Ma J."/>
        </authorList>
    </citation>
    <scope>NUCLEOTIDE SEQUENCE [LARGE SCALE GENOMIC DNA]</scope>
    <source>
        <strain evidence="4">JCM 17664</strain>
    </source>
</reference>
<name>A0ABP8FIY1_9BACT</name>
<comment type="caution">
    <text evidence="3">The sequence shown here is derived from an EMBL/GenBank/DDBJ whole genome shotgun (WGS) entry which is preliminary data.</text>
</comment>
<dbReference type="PANTHER" id="PTHR12631:SF10">
    <property type="entry name" value="BETA-XYLOSIDASE-LIKE PROTEIN-RELATED"/>
    <property type="match status" value="1"/>
</dbReference>
<organism evidence="3 4">
    <name type="scientific">Compostibacter hankyongensis</name>
    <dbReference type="NCBI Taxonomy" id="1007089"/>
    <lineage>
        <taxon>Bacteria</taxon>
        <taxon>Pseudomonadati</taxon>
        <taxon>Bacteroidota</taxon>
        <taxon>Chitinophagia</taxon>
        <taxon>Chitinophagales</taxon>
        <taxon>Chitinophagaceae</taxon>
        <taxon>Compostibacter</taxon>
    </lineage>
</organism>
<dbReference type="Proteomes" id="UP001501207">
    <property type="component" value="Unassembled WGS sequence"/>
</dbReference>
<evidence type="ECO:0000313" key="4">
    <source>
        <dbReference type="Proteomes" id="UP001501207"/>
    </source>
</evidence>
<dbReference type="RefSeq" id="WP_344976091.1">
    <property type="nucleotide sequence ID" value="NZ_BAABFN010000001.1"/>
</dbReference>
<sequence length="495" mass="55902">MCTCFVIRSRFFAVICLLALFCGTRTLFAQKNTVGITWDKVTAVSKTTPTLQVVVNPMLHRGSPIHDGTFEALKMLGADYVRFVPWFPYPHMAVAELKPPTATETFWDFSHVDPMVEDLMKATEGHSVIINFSTIPVWMFKTEKPVEVPADPDQVFWDYNPGTELRDTTLKELTDYYVRLFSWYTQGGFTDELGKYHKSGYHYKIPYWEVLNEPDLEHHVSPELYTRIYDAVVTALKKISPETRFVALALASENNPEYFEYFLNPANHAPGVPLEGISYHFYGTPSDDKITMDNCQYSFFDKADGFIDKARYIESIRKRLAPGVFTTADEIGNILAGSNYTDPIPKEYWNLSGAMYAYVYLQLMRLGIDIAGESQLVGYPTQFPDVSMMNWKNGKPNARFWVLKLLKDNFGPGDKLVATSLQSRDLVAQAFVTEKGKKLLLINKRNEARSLTLPAGASEMQFVDVSTGDGPAAQRRLTSGALTLTPFSVAVVTFK</sequence>
<dbReference type="EMBL" id="BAABFN010000001">
    <property type="protein sequence ID" value="GAA4304601.1"/>
    <property type="molecule type" value="Genomic_DNA"/>
</dbReference>
<feature type="domain" description="D-apionate lactonase C-terminal" evidence="2">
    <location>
        <begin position="428"/>
        <end position="492"/>
    </location>
</feature>
<dbReference type="Gene3D" id="3.20.20.80">
    <property type="entry name" value="Glycosidases"/>
    <property type="match status" value="1"/>
</dbReference>
<keyword evidence="4" id="KW-1185">Reference proteome</keyword>
<dbReference type="Pfam" id="PF25839">
    <property type="entry name" value="Apionate_lact_C"/>
    <property type="match status" value="1"/>
</dbReference>
<feature type="signal peptide" evidence="1">
    <location>
        <begin position="1"/>
        <end position="29"/>
    </location>
</feature>
<dbReference type="InterPro" id="IPR051923">
    <property type="entry name" value="Glycosyl_Hydrolase_39"/>
</dbReference>
<gene>
    <name evidence="3" type="ORF">GCM10023143_09180</name>
</gene>
<proteinExistence type="predicted"/>
<dbReference type="InterPro" id="IPR017853">
    <property type="entry name" value="GH"/>
</dbReference>
<dbReference type="PANTHER" id="PTHR12631">
    <property type="entry name" value="ALPHA-L-IDURONIDASE"/>
    <property type="match status" value="1"/>
</dbReference>
<accession>A0ABP8FIY1</accession>
<dbReference type="InterPro" id="IPR058789">
    <property type="entry name" value="ApnL_C"/>
</dbReference>
<protein>
    <recommendedName>
        <fullName evidence="2">D-apionate lactonase C-terminal domain-containing protein</fullName>
    </recommendedName>
</protein>
<evidence type="ECO:0000259" key="2">
    <source>
        <dbReference type="Pfam" id="PF25839"/>
    </source>
</evidence>